<feature type="domain" description="D-isomer specific 2-hydroxyacid dehydrogenase NAD-binding" evidence="3">
    <location>
        <begin position="104"/>
        <end position="277"/>
    </location>
</feature>
<organism evidence="4 5">
    <name type="scientific">Amycolatopsis mediterranei (strain U-32)</name>
    <dbReference type="NCBI Taxonomy" id="749927"/>
    <lineage>
        <taxon>Bacteria</taxon>
        <taxon>Bacillati</taxon>
        <taxon>Actinomycetota</taxon>
        <taxon>Actinomycetes</taxon>
        <taxon>Pseudonocardiales</taxon>
        <taxon>Pseudonocardiaceae</taxon>
        <taxon>Amycolatopsis</taxon>
    </lineage>
</organism>
<dbReference type="SUPFAM" id="SSF51735">
    <property type="entry name" value="NAD(P)-binding Rossmann-fold domains"/>
    <property type="match status" value="1"/>
</dbReference>
<dbReference type="Pfam" id="PF02826">
    <property type="entry name" value="2-Hacid_dh_C"/>
    <property type="match status" value="1"/>
</dbReference>
<evidence type="ECO:0000259" key="3">
    <source>
        <dbReference type="Pfam" id="PF02826"/>
    </source>
</evidence>
<dbReference type="OrthoDB" id="4324715at2"/>
<dbReference type="GeneID" id="92874908"/>
<evidence type="ECO:0000256" key="2">
    <source>
        <dbReference type="ARBA" id="ARBA00023027"/>
    </source>
</evidence>
<evidence type="ECO:0000313" key="4">
    <source>
        <dbReference type="EMBL" id="ADJ48984.1"/>
    </source>
</evidence>
<dbReference type="RefSeq" id="WP_013229029.1">
    <property type="nucleotide sequence ID" value="NC_014318.1"/>
</dbReference>
<reference evidence="4 5" key="1">
    <citation type="journal article" date="2010" name="Cell Res.">
        <title>Complete genome sequence of the rifamycin SV-producing Amycolatopsis mediterranei U32 revealed its genetic characteristics in phylogeny and metabolism.</title>
        <authorList>
            <person name="Zhao W."/>
            <person name="Zhong Y."/>
            <person name="Yuan H."/>
            <person name="Wang J."/>
            <person name="Zheng H."/>
            <person name="Wang Y."/>
            <person name="Cen X."/>
            <person name="Xu F."/>
            <person name="Bai J."/>
            <person name="Han X."/>
            <person name="Lu G."/>
            <person name="Zhu Y."/>
            <person name="Shao Z."/>
            <person name="Yan H."/>
            <person name="Li C."/>
            <person name="Peng N."/>
            <person name="Zhang Z."/>
            <person name="Zhang Y."/>
            <person name="Lin W."/>
            <person name="Fan Y."/>
            <person name="Qin Z."/>
            <person name="Hu Y."/>
            <person name="Zhu B."/>
            <person name="Wang S."/>
            <person name="Ding X."/>
            <person name="Zhao G.P."/>
        </authorList>
    </citation>
    <scope>NUCLEOTIDE SEQUENCE [LARGE SCALE GENOMIC DNA]</scope>
    <source>
        <strain evidence="5">U-32</strain>
    </source>
</reference>
<protein>
    <submittedName>
        <fullName evidence="4">D-isomer specific 2-hydroxyacid dehydrogenase, NAD-binding protein</fullName>
    </submittedName>
</protein>
<dbReference type="PANTHER" id="PTHR43333">
    <property type="entry name" value="2-HACID_DH_C DOMAIN-CONTAINING PROTEIN"/>
    <property type="match status" value="1"/>
</dbReference>
<dbReference type="EMBL" id="CP002000">
    <property type="protein sequence ID" value="ADJ48984.1"/>
    <property type="molecule type" value="Genomic_DNA"/>
</dbReference>
<dbReference type="AlphaFoldDB" id="A0A0H3DH70"/>
<keyword evidence="1" id="KW-0560">Oxidoreductase</keyword>
<dbReference type="GO" id="GO:0051287">
    <property type="term" value="F:NAD binding"/>
    <property type="evidence" value="ECO:0007669"/>
    <property type="project" value="InterPro"/>
</dbReference>
<evidence type="ECO:0000313" key="5">
    <source>
        <dbReference type="Proteomes" id="UP000000328"/>
    </source>
</evidence>
<dbReference type="GO" id="GO:0016616">
    <property type="term" value="F:oxidoreductase activity, acting on the CH-OH group of donors, NAD or NADP as acceptor"/>
    <property type="evidence" value="ECO:0007669"/>
    <property type="project" value="UniProtKB-ARBA"/>
</dbReference>
<dbReference type="PANTHER" id="PTHR43333:SF1">
    <property type="entry name" value="D-ISOMER SPECIFIC 2-HYDROXYACID DEHYDROGENASE NAD-BINDING DOMAIN-CONTAINING PROTEIN"/>
    <property type="match status" value="1"/>
</dbReference>
<dbReference type="Gene3D" id="3.40.50.720">
    <property type="entry name" value="NAD(P)-binding Rossmann-like Domain"/>
    <property type="match status" value="2"/>
</dbReference>
<dbReference type="InterPro" id="IPR036291">
    <property type="entry name" value="NAD(P)-bd_dom_sf"/>
</dbReference>
<dbReference type="SUPFAM" id="SSF52283">
    <property type="entry name" value="Formate/glycerate dehydrogenase catalytic domain-like"/>
    <property type="match status" value="1"/>
</dbReference>
<sequence>MTGRLLLITEAPVPGDVVEKLRAIAPDFDIVTEKHPPDDLLAHAEVVAGHLTPERFGIAKALRWNQLWTAGADADLPPRAVDSDVVLTTSAGNGAVPLAEHALLLMMMLNRDVPRWMAAQAARRWDRFRHGELAGSTVGIVGMGKAGRDLAVKCRAFHMRVLGLRNHQERSADGVDRMFGPADMTEFAALCDFLVVAAPLTETTRGIIGESVFAVMKPTAFVVNISRGEIVDDAAMLAAVTGGRIAGAGLDAHSEEPLPEDSPWWSLPNVVVTPHNGATTPETVVRAIDIFAENVARYATGRRLLNVVDKKAGYAPG</sequence>
<dbReference type="InterPro" id="IPR029753">
    <property type="entry name" value="D-isomer_DH_CS"/>
</dbReference>
<dbReference type="PATRIC" id="fig|749927.5.peg.7556"/>
<evidence type="ECO:0000256" key="1">
    <source>
        <dbReference type="ARBA" id="ARBA00023002"/>
    </source>
</evidence>
<accession>A0A0H3DH70</accession>
<dbReference type="Proteomes" id="UP000000328">
    <property type="component" value="Chromosome"/>
</dbReference>
<dbReference type="CDD" id="cd05300">
    <property type="entry name" value="2-Hacid_dh_1"/>
    <property type="match status" value="1"/>
</dbReference>
<proteinExistence type="predicted"/>
<dbReference type="HOGENOM" id="CLU_019796_1_0_11"/>
<name>A0A0H3DH70_AMYMU</name>
<dbReference type="KEGG" id="amd:AMED_7268"/>
<dbReference type="PROSITE" id="PS00671">
    <property type="entry name" value="D_2_HYDROXYACID_DH_3"/>
    <property type="match status" value="1"/>
</dbReference>
<dbReference type="InterPro" id="IPR006140">
    <property type="entry name" value="D-isomer_DH_NAD-bd"/>
</dbReference>
<keyword evidence="2" id="KW-0520">NAD</keyword>
<dbReference type="eggNOG" id="COG0111">
    <property type="taxonomic scope" value="Bacteria"/>
</dbReference>
<gene>
    <name evidence="4" type="ordered locus">AMED_7268</name>
</gene>